<dbReference type="Pfam" id="PF00196">
    <property type="entry name" value="GerE"/>
    <property type="match status" value="1"/>
</dbReference>
<evidence type="ECO:0000313" key="5">
    <source>
        <dbReference type="EMBL" id="QSB17437.1"/>
    </source>
</evidence>
<dbReference type="GO" id="GO:0003677">
    <property type="term" value="F:DNA binding"/>
    <property type="evidence" value="ECO:0007669"/>
    <property type="project" value="UniProtKB-KW"/>
</dbReference>
<dbReference type="PRINTS" id="PR00038">
    <property type="entry name" value="HTHLUXR"/>
</dbReference>
<dbReference type="SUPFAM" id="SSF46894">
    <property type="entry name" value="C-terminal effector domain of the bipartite response regulators"/>
    <property type="match status" value="1"/>
</dbReference>
<dbReference type="EMBL" id="CP070499">
    <property type="protein sequence ID" value="QSB17437.1"/>
    <property type="molecule type" value="Genomic_DNA"/>
</dbReference>
<dbReference type="GO" id="GO:0006355">
    <property type="term" value="P:regulation of DNA-templated transcription"/>
    <property type="evidence" value="ECO:0007669"/>
    <property type="project" value="InterPro"/>
</dbReference>
<dbReference type="InterPro" id="IPR016032">
    <property type="entry name" value="Sig_transdc_resp-reg_C-effctor"/>
</dbReference>
<gene>
    <name evidence="5" type="ORF">JQS43_18900</name>
</gene>
<keyword evidence="3" id="KW-0804">Transcription</keyword>
<evidence type="ECO:0000259" key="4">
    <source>
        <dbReference type="PROSITE" id="PS50043"/>
    </source>
</evidence>
<evidence type="ECO:0000256" key="1">
    <source>
        <dbReference type="ARBA" id="ARBA00023015"/>
    </source>
</evidence>
<organism evidence="5 6">
    <name type="scientific">Natronosporangium hydrolyticum</name>
    <dbReference type="NCBI Taxonomy" id="2811111"/>
    <lineage>
        <taxon>Bacteria</taxon>
        <taxon>Bacillati</taxon>
        <taxon>Actinomycetota</taxon>
        <taxon>Actinomycetes</taxon>
        <taxon>Micromonosporales</taxon>
        <taxon>Micromonosporaceae</taxon>
        <taxon>Natronosporangium</taxon>
    </lineage>
</organism>
<dbReference type="InterPro" id="IPR036388">
    <property type="entry name" value="WH-like_DNA-bd_sf"/>
</dbReference>
<name>A0A895YHW8_9ACTN</name>
<keyword evidence="2" id="KW-0238">DNA-binding</keyword>
<evidence type="ECO:0000313" key="6">
    <source>
        <dbReference type="Proteomes" id="UP000662857"/>
    </source>
</evidence>
<dbReference type="InterPro" id="IPR000792">
    <property type="entry name" value="Tscrpt_reg_LuxR_C"/>
</dbReference>
<protein>
    <submittedName>
        <fullName evidence="5">LuxR family transcriptional regulator</fullName>
    </submittedName>
</protein>
<dbReference type="KEGG" id="nhy:JQS43_18900"/>
<dbReference type="CDD" id="cd06170">
    <property type="entry name" value="LuxR_C_like"/>
    <property type="match status" value="1"/>
</dbReference>
<dbReference type="SMART" id="SM00421">
    <property type="entry name" value="HTH_LUXR"/>
    <property type="match status" value="1"/>
</dbReference>
<evidence type="ECO:0000256" key="2">
    <source>
        <dbReference type="ARBA" id="ARBA00023125"/>
    </source>
</evidence>
<dbReference type="PANTHER" id="PTHR44688:SF16">
    <property type="entry name" value="DNA-BINDING TRANSCRIPTIONAL ACTIVATOR DEVR_DOSR"/>
    <property type="match status" value="1"/>
</dbReference>
<dbReference type="AlphaFoldDB" id="A0A895YHW8"/>
<reference evidence="5" key="1">
    <citation type="submission" date="2021-02" db="EMBL/GenBank/DDBJ databases">
        <title>Natrosporangium hydrolyticum gen. nov., sp. nov, a haloalkaliphilic actinobacterium from a soda solonchak soil.</title>
        <authorList>
            <person name="Sorokin D.Y."/>
            <person name="Khijniak T.V."/>
            <person name="Zakharycheva A.P."/>
            <person name="Boueva O.V."/>
            <person name="Ariskina E.V."/>
            <person name="Hahnke R.L."/>
            <person name="Bunk B."/>
            <person name="Sproer C."/>
            <person name="Schumann P."/>
            <person name="Evtushenko L.I."/>
            <person name="Kublanov I.V."/>
        </authorList>
    </citation>
    <scope>NUCLEOTIDE SEQUENCE</scope>
    <source>
        <strain evidence="5">DSM 106523</strain>
    </source>
</reference>
<feature type="domain" description="HTH luxR-type" evidence="4">
    <location>
        <begin position="712"/>
        <end position="777"/>
    </location>
</feature>
<dbReference type="PANTHER" id="PTHR44688">
    <property type="entry name" value="DNA-BINDING TRANSCRIPTIONAL ACTIVATOR DEVR_DOSR"/>
    <property type="match status" value="1"/>
</dbReference>
<accession>A0A895YHW8</accession>
<evidence type="ECO:0000256" key="3">
    <source>
        <dbReference type="ARBA" id="ARBA00023163"/>
    </source>
</evidence>
<dbReference type="Gene3D" id="1.10.10.10">
    <property type="entry name" value="Winged helix-like DNA-binding domain superfamily/Winged helix DNA-binding domain"/>
    <property type="match status" value="1"/>
</dbReference>
<sequence length="781" mass="80147">MRERKELARVTVVIGVDGSGRTRRLGELVGAAGSPVLQVAPDAGADLATRLARAHSDGALVVVDDAHQLAPATLRTLAAAARGGVGMVIARRPTISGPELADLDEVVAGQGPVEQLGPLDPDELAELVAAVTGAPATPEQVSAVHAASAGLAAVAAAIADAPDETPPTLVARVQRRLARLGKSEADLAGILALELDLADEVLGAAAGLEPTSAAAAVRSLRDAGMLTPDGERMIPAVARAVLADLPPTQRRRLHETVATALLNTGADPVHAAGQLRAARVRTPAAADVYRRAADLLRFADPGTALSWYDEALNAGADPALVGVGRAEAAALLGLPVDLDSPIAAPADAARLALVAGAAAAFDGRARRAAEALCDAGEPGPVLAVPSLMAIGAPDRARTAAAGRAPLPLRRLAEGALTVGKPAVALPLLIEAAEGFEQAPPTVAVPDPPHALGALVAVTAGDTASAEHLLDRALASGAGGPVARNRHRTLLGWVRLRAGRFDTAVAELNRLTDAPLPGRERLLVAGLRAGIARRSGDIAQLRAAWSAADPVLARQAVDLFQLEVLEELLVAAARLRQHQRIAPVLEELDAIIDRLGRPVAWAVALGWLRLQVAIVGEDAAAATAAARQLGALAPDGARQLAQCRAASRWAAALAGDVDPEAVLADAAELAMAELPWEASRMVGHAAIRTTDASAARRLLERAREFTAPPAGAEQAPRGGLSDRELAVARLVLAGRTHREIGAQLYLSPKTVEHHVARIRNKLGATSRAELVAALQGLLPAES</sequence>
<dbReference type="PROSITE" id="PS50043">
    <property type="entry name" value="HTH_LUXR_2"/>
    <property type="match status" value="1"/>
</dbReference>
<keyword evidence="6" id="KW-1185">Reference proteome</keyword>
<dbReference type="Proteomes" id="UP000662857">
    <property type="component" value="Chromosome"/>
</dbReference>
<keyword evidence="1" id="KW-0805">Transcription regulation</keyword>
<proteinExistence type="predicted"/>